<dbReference type="InterPro" id="IPR001078">
    <property type="entry name" value="2-oxoacid_DH_actylTfrase"/>
</dbReference>
<dbReference type="NCBIfam" id="TIGR01348">
    <property type="entry name" value="PDHac_trf_long"/>
    <property type="match status" value="1"/>
</dbReference>
<dbReference type="InterPro" id="IPR050743">
    <property type="entry name" value="2-oxoacid_DH_E2_comp"/>
</dbReference>
<dbReference type="PROSITE" id="PS51826">
    <property type="entry name" value="PSBD"/>
    <property type="match status" value="1"/>
</dbReference>
<dbReference type="SUPFAM" id="SSF47005">
    <property type="entry name" value="Peripheral subunit-binding domain of 2-oxo acid dehydrogenase complex"/>
    <property type="match status" value="1"/>
</dbReference>
<evidence type="ECO:0000313" key="14">
    <source>
        <dbReference type="Proteomes" id="UP000315439"/>
    </source>
</evidence>
<dbReference type="Pfam" id="PF00198">
    <property type="entry name" value="2-oxoacid_dh"/>
    <property type="match status" value="1"/>
</dbReference>
<evidence type="ECO:0000259" key="12">
    <source>
        <dbReference type="PROSITE" id="PS51826"/>
    </source>
</evidence>
<keyword evidence="5 9" id="KW-0450">Lipoyl</keyword>
<dbReference type="FunFam" id="4.10.320.10:FF:000003">
    <property type="entry name" value="Acetyltransferase component of pyruvate dehydrogenase complex"/>
    <property type="match status" value="1"/>
</dbReference>
<feature type="region of interest" description="Disordered" evidence="10">
    <location>
        <begin position="204"/>
        <end position="248"/>
    </location>
</feature>
<dbReference type="EC" id="2.3.1.12" evidence="9"/>
<feature type="region of interest" description="Disordered" evidence="10">
    <location>
        <begin position="101"/>
        <end position="135"/>
    </location>
</feature>
<dbReference type="Gene3D" id="2.40.50.100">
    <property type="match status" value="2"/>
</dbReference>
<keyword evidence="14" id="KW-1185">Reference proteome</keyword>
<keyword evidence="4" id="KW-0677">Repeat</keyword>
<dbReference type="InterPro" id="IPR006256">
    <property type="entry name" value="AcTrfase_Pyrv_DH_cplx"/>
</dbReference>
<evidence type="ECO:0000256" key="8">
    <source>
        <dbReference type="ARBA" id="ARBA00048370"/>
    </source>
</evidence>
<evidence type="ECO:0000259" key="11">
    <source>
        <dbReference type="PROSITE" id="PS50968"/>
    </source>
</evidence>
<sequence length="547" mass="58488">MSDLVQVNVPDIGDVSEVDVIELLVNVGDTIAKDDSLITLETDKATMDVPSSESGVVKAIHVQVGDQVSQGDLILEVEASASGVTEAKTSAAEPDVAAEQEAVSEQVAESVPEQPVENVQPAASQAEEKDLTVPDIGDASDVDVIEVLIADGDSIKKDQGLIVLETDKATMEVPASDDGTILSVSVKVGDKVSQGDVIGRIKTESADAPKASQPPAAVTAPAPVAKESKSAPVPDHPQMKKKASKGIVHASPAVRRFARELGADLAKVKGSGPKGRILKEDVQNFIKFELSRPKATAATGAFSTPQMPEVDHAKWGEIESKPLTRIQKISSVNLHRNWITIPHVTQHEDADITDLDAFRKSLKDEAARDGVRLTPLAFIMKGLVHTLKAFPKFNASLASDGENLIFKNYYHIGVAVETPDGLTVPVIRDVDQKGIYQLATELGEISAKAREKKLSADDMQGSSFTISSLGGIGGTAFSPIVKWPDVAILGLSRNKMQPVWNGSEFVPRLMLPMSLSYDHRVIDGADAARFVVHLSQTLNDIRRVLLK</sequence>
<dbReference type="InterPro" id="IPR023213">
    <property type="entry name" value="CAT-like_dom_sf"/>
</dbReference>
<proteinExistence type="inferred from homology"/>
<dbReference type="GO" id="GO:0004742">
    <property type="term" value="F:dihydrolipoyllysine-residue acetyltransferase activity"/>
    <property type="evidence" value="ECO:0007669"/>
    <property type="project" value="UniProtKB-UniRule"/>
</dbReference>
<evidence type="ECO:0000256" key="4">
    <source>
        <dbReference type="ARBA" id="ARBA00022737"/>
    </source>
</evidence>
<dbReference type="Gene3D" id="4.10.320.10">
    <property type="entry name" value="E3-binding domain"/>
    <property type="match status" value="1"/>
</dbReference>
<dbReference type="GO" id="GO:0031405">
    <property type="term" value="F:lipoic acid binding"/>
    <property type="evidence" value="ECO:0007669"/>
    <property type="project" value="TreeGrafter"/>
</dbReference>
<dbReference type="Pfam" id="PF02817">
    <property type="entry name" value="E3_binding"/>
    <property type="match status" value="1"/>
</dbReference>
<dbReference type="CDD" id="cd06849">
    <property type="entry name" value="lipoyl_domain"/>
    <property type="match status" value="2"/>
</dbReference>
<dbReference type="PANTHER" id="PTHR43178:SF2">
    <property type="entry name" value="DIHYDROLIPOYLLYSINE-RESIDUE ACETYLTRANSFERASE COMPONENT OF PYRUVATE DEHYDROGENASE COMPLEX"/>
    <property type="match status" value="1"/>
</dbReference>
<feature type="compositionally biased region" description="Low complexity" evidence="10">
    <location>
        <begin position="101"/>
        <end position="111"/>
    </location>
</feature>
<feature type="domain" description="Lipoyl-binding" evidence="11">
    <location>
        <begin position="4"/>
        <end position="78"/>
    </location>
</feature>
<dbReference type="SUPFAM" id="SSF51230">
    <property type="entry name" value="Single hybrid motif"/>
    <property type="match status" value="2"/>
</dbReference>
<comment type="cofactor">
    <cofactor evidence="9">
        <name>(R)-lipoate</name>
        <dbReference type="ChEBI" id="CHEBI:83088"/>
    </cofactor>
    <text evidence="9">Binds 2 lipoyl cofactors covalently.</text>
</comment>
<dbReference type="PANTHER" id="PTHR43178">
    <property type="entry name" value="DIHYDROLIPOAMIDE ACETYLTRANSFERASE COMPONENT OF PYRUVATE DEHYDROGENASE COMPLEX"/>
    <property type="match status" value="1"/>
</dbReference>
<dbReference type="InterPro" id="IPR003016">
    <property type="entry name" value="2-oxoA_DH_lipoyl-BS"/>
</dbReference>
<dbReference type="GO" id="GO:0006086">
    <property type="term" value="P:pyruvate decarboxylation to acetyl-CoA"/>
    <property type="evidence" value="ECO:0007669"/>
    <property type="project" value="UniProtKB-UniRule"/>
</dbReference>
<evidence type="ECO:0000256" key="3">
    <source>
        <dbReference type="ARBA" id="ARBA00022679"/>
    </source>
</evidence>
<evidence type="ECO:0000313" key="13">
    <source>
        <dbReference type="EMBL" id="TQV82787.1"/>
    </source>
</evidence>
<dbReference type="FunFam" id="2.40.50.100:FF:000009">
    <property type="entry name" value="Acetyltransferase component of pyruvate dehydrogenase complex"/>
    <property type="match status" value="1"/>
</dbReference>
<keyword evidence="3 9" id="KW-0808">Transferase</keyword>
<dbReference type="GO" id="GO:0005737">
    <property type="term" value="C:cytoplasm"/>
    <property type="evidence" value="ECO:0007669"/>
    <property type="project" value="TreeGrafter"/>
</dbReference>
<dbReference type="GO" id="GO:0045254">
    <property type="term" value="C:pyruvate dehydrogenase complex"/>
    <property type="evidence" value="ECO:0007669"/>
    <property type="project" value="UniProtKB-UniRule"/>
</dbReference>
<comment type="catalytic activity">
    <reaction evidence="8 9">
        <text>N(6)-[(R)-dihydrolipoyl]-L-lysyl-[protein] + acetyl-CoA = N(6)-[(R)-S(8)-acetyldihydrolipoyl]-L-lysyl-[protein] + CoA</text>
        <dbReference type="Rhea" id="RHEA:17017"/>
        <dbReference type="Rhea" id="RHEA-COMP:10475"/>
        <dbReference type="Rhea" id="RHEA-COMP:10478"/>
        <dbReference type="ChEBI" id="CHEBI:57287"/>
        <dbReference type="ChEBI" id="CHEBI:57288"/>
        <dbReference type="ChEBI" id="CHEBI:83100"/>
        <dbReference type="ChEBI" id="CHEBI:83111"/>
        <dbReference type="EC" id="2.3.1.12"/>
    </reaction>
</comment>
<evidence type="ECO:0000256" key="1">
    <source>
        <dbReference type="ARBA" id="ARBA00007317"/>
    </source>
</evidence>
<comment type="subunit">
    <text evidence="2 9">Forms a 24-polypeptide structural core with octahedral symmetry.</text>
</comment>
<dbReference type="PROSITE" id="PS00189">
    <property type="entry name" value="LIPOYL"/>
    <property type="match status" value="2"/>
</dbReference>
<keyword evidence="6 9" id="KW-0012">Acyltransferase</keyword>
<dbReference type="AlphaFoldDB" id="A0A545TZZ4"/>
<dbReference type="InterPro" id="IPR011053">
    <property type="entry name" value="Single_hybrid_motif"/>
</dbReference>
<dbReference type="RefSeq" id="WP_142934413.1">
    <property type="nucleotide sequence ID" value="NZ_ML660171.1"/>
</dbReference>
<dbReference type="InterPro" id="IPR000089">
    <property type="entry name" value="Biotin_lipoyl"/>
</dbReference>
<evidence type="ECO:0000256" key="6">
    <source>
        <dbReference type="ARBA" id="ARBA00023315"/>
    </source>
</evidence>
<dbReference type="Pfam" id="PF00364">
    <property type="entry name" value="Biotin_lipoyl"/>
    <property type="match status" value="2"/>
</dbReference>
<dbReference type="Proteomes" id="UP000315439">
    <property type="component" value="Unassembled WGS sequence"/>
</dbReference>
<reference evidence="13 14" key="1">
    <citation type="submission" date="2019-07" db="EMBL/GenBank/DDBJ databases">
        <title>Draft genome for Aliikangiella sp. M105.</title>
        <authorList>
            <person name="Wang G."/>
        </authorList>
    </citation>
    <scope>NUCLEOTIDE SEQUENCE [LARGE SCALE GENOMIC DNA]</scope>
    <source>
        <strain evidence="13 14">M105</strain>
    </source>
</reference>
<evidence type="ECO:0000256" key="7">
    <source>
        <dbReference type="ARBA" id="ARBA00025211"/>
    </source>
</evidence>
<dbReference type="SUPFAM" id="SSF52777">
    <property type="entry name" value="CoA-dependent acyltransferases"/>
    <property type="match status" value="1"/>
</dbReference>
<feature type="domain" description="Peripheral subunit-binding (PSBD)" evidence="12">
    <location>
        <begin position="249"/>
        <end position="286"/>
    </location>
</feature>
<dbReference type="PROSITE" id="PS50968">
    <property type="entry name" value="BIOTINYL_LIPOYL"/>
    <property type="match status" value="2"/>
</dbReference>
<dbReference type="InterPro" id="IPR004167">
    <property type="entry name" value="PSBD"/>
</dbReference>
<comment type="function">
    <text evidence="7">The pyruvate dehydrogenase complex catalyzes the overall conversion of pyruvate to acetyl-CoA and CO(2). It contains multiple copies of three enzymatic components: pyruvate dehydrogenase (E1), dihydrolipoamide acetyltransferase (E2) and lipoamide dehydrogenase (E3).</text>
</comment>
<evidence type="ECO:0000256" key="10">
    <source>
        <dbReference type="SAM" id="MobiDB-lite"/>
    </source>
</evidence>
<feature type="domain" description="Lipoyl-binding" evidence="11">
    <location>
        <begin position="133"/>
        <end position="202"/>
    </location>
</feature>
<dbReference type="InterPro" id="IPR036625">
    <property type="entry name" value="E3-bd_dom_sf"/>
</dbReference>
<feature type="compositionally biased region" description="Low complexity" evidence="10">
    <location>
        <begin position="214"/>
        <end position="225"/>
    </location>
</feature>
<dbReference type="OrthoDB" id="9805770at2"/>
<organism evidence="13 14">
    <name type="scientific">Aliikangiella coralliicola</name>
    <dbReference type="NCBI Taxonomy" id="2592383"/>
    <lineage>
        <taxon>Bacteria</taxon>
        <taxon>Pseudomonadati</taxon>
        <taxon>Pseudomonadota</taxon>
        <taxon>Gammaproteobacteria</taxon>
        <taxon>Oceanospirillales</taxon>
        <taxon>Pleioneaceae</taxon>
        <taxon>Aliikangiella</taxon>
    </lineage>
</organism>
<dbReference type="EMBL" id="VIKS01000015">
    <property type="protein sequence ID" value="TQV82787.1"/>
    <property type="molecule type" value="Genomic_DNA"/>
</dbReference>
<evidence type="ECO:0000256" key="5">
    <source>
        <dbReference type="ARBA" id="ARBA00022823"/>
    </source>
</evidence>
<evidence type="ECO:0000256" key="2">
    <source>
        <dbReference type="ARBA" id="ARBA00011484"/>
    </source>
</evidence>
<accession>A0A545TZZ4</accession>
<comment type="caution">
    <text evidence="13">The sequence shown here is derived from an EMBL/GenBank/DDBJ whole genome shotgun (WGS) entry which is preliminary data.</text>
</comment>
<evidence type="ECO:0000256" key="9">
    <source>
        <dbReference type="RuleBase" id="RU361137"/>
    </source>
</evidence>
<name>A0A545TZZ4_9GAMM</name>
<gene>
    <name evidence="13" type="primary">aceF</name>
    <name evidence="13" type="ORF">FLL46_23745</name>
</gene>
<dbReference type="FunFam" id="3.30.559.10:FF:000004">
    <property type="entry name" value="Acetyltransferase component of pyruvate dehydrogenase complex"/>
    <property type="match status" value="1"/>
</dbReference>
<comment type="similarity">
    <text evidence="1 9">Belongs to the 2-oxoacid dehydrogenase family.</text>
</comment>
<protein>
    <recommendedName>
        <fullName evidence="9">Acetyltransferase component of pyruvate dehydrogenase complex</fullName>
        <ecNumber evidence="9">2.3.1.12</ecNumber>
    </recommendedName>
</protein>
<dbReference type="Gene3D" id="3.30.559.10">
    <property type="entry name" value="Chloramphenicol acetyltransferase-like domain"/>
    <property type="match status" value="1"/>
</dbReference>